<comment type="similarity">
    <text evidence="1 6">Belongs to the acylphosphatase family.</text>
</comment>
<dbReference type="AlphaFoldDB" id="A0A1L7CGN7"/>
<evidence type="ECO:0000256" key="6">
    <source>
        <dbReference type="RuleBase" id="RU004168"/>
    </source>
</evidence>
<protein>
    <recommendedName>
        <fullName evidence="3 5">acylphosphatase</fullName>
        <ecNumber evidence="2 5">3.6.1.7</ecNumber>
    </recommendedName>
</protein>
<dbReference type="NCBIfam" id="NF010997">
    <property type="entry name" value="PRK14422.1"/>
    <property type="match status" value="1"/>
</dbReference>
<feature type="active site" evidence="5">
    <location>
        <position position="45"/>
    </location>
</feature>
<evidence type="ECO:0000259" key="7">
    <source>
        <dbReference type="PROSITE" id="PS51160"/>
    </source>
</evidence>
<dbReference type="STRING" id="1431546.CAQU_08035"/>
<dbReference type="Pfam" id="PF00708">
    <property type="entry name" value="Acylphosphatase"/>
    <property type="match status" value="1"/>
</dbReference>
<dbReference type="PANTHER" id="PTHR47268">
    <property type="entry name" value="ACYLPHOSPHATASE"/>
    <property type="match status" value="1"/>
</dbReference>
<dbReference type="PROSITE" id="PS51160">
    <property type="entry name" value="ACYLPHOSPHATASE_3"/>
    <property type="match status" value="1"/>
</dbReference>
<gene>
    <name evidence="8" type="ORF">CAQU_08035</name>
</gene>
<dbReference type="InterPro" id="IPR001792">
    <property type="entry name" value="Acylphosphatase-like_dom"/>
</dbReference>
<dbReference type="PANTHER" id="PTHR47268:SF4">
    <property type="entry name" value="ACYLPHOSPHATASE"/>
    <property type="match status" value="1"/>
</dbReference>
<proteinExistence type="inferred from homology"/>
<accession>A0A1L7CGN7</accession>
<dbReference type="KEGG" id="caqu:CAQU_08035"/>
<keyword evidence="5" id="KW-0378">Hydrolase</keyword>
<dbReference type="EC" id="3.6.1.7" evidence="2 5"/>
<comment type="catalytic activity">
    <reaction evidence="4 5">
        <text>an acyl phosphate + H2O = a carboxylate + phosphate + H(+)</text>
        <dbReference type="Rhea" id="RHEA:14965"/>
        <dbReference type="ChEBI" id="CHEBI:15377"/>
        <dbReference type="ChEBI" id="CHEBI:15378"/>
        <dbReference type="ChEBI" id="CHEBI:29067"/>
        <dbReference type="ChEBI" id="CHEBI:43474"/>
        <dbReference type="ChEBI" id="CHEBI:59918"/>
        <dbReference type="EC" id="3.6.1.7"/>
    </reaction>
</comment>
<evidence type="ECO:0000313" key="8">
    <source>
        <dbReference type="EMBL" id="APT85030.1"/>
    </source>
</evidence>
<feature type="active site" evidence="5">
    <location>
        <position position="27"/>
    </location>
</feature>
<dbReference type="InterPro" id="IPR036046">
    <property type="entry name" value="Acylphosphatase-like_dom_sf"/>
</dbReference>
<evidence type="ECO:0000256" key="1">
    <source>
        <dbReference type="ARBA" id="ARBA00005614"/>
    </source>
</evidence>
<dbReference type="InterPro" id="IPR017968">
    <property type="entry name" value="Acylphosphatase_CS"/>
</dbReference>
<keyword evidence="9" id="KW-1185">Reference proteome</keyword>
<evidence type="ECO:0000313" key="9">
    <source>
        <dbReference type="Proteomes" id="UP000185478"/>
    </source>
</evidence>
<evidence type="ECO:0000256" key="3">
    <source>
        <dbReference type="ARBA" id="ARBA00015991"/>
    </source>
</evidence>
<dbReference type="EMBL" id="CP009245">
    <property type="protein sequence ID" value="APT85030.1"/>
    <property type="molecule type" value="Genomic_DNA"/>
</dbReference>
<feature type="domain" description="Acylphosphatase-like" evidence="7">
    <location>
        <begin position="12"/>
        <end position="101"/>
    </location>
</feature>
<dbReference type="InterPro" id="IPR020456">
    <property type="entry name" value="Acylphosphatase"/>
</dbReference>
<sequence length="101" mass="11169">MTATEAPADSTRLTAFVHGRVQGVGFRWWTRSQAMELGLQGSATNLPDGRVCVVVEGENDAVREMLTRLREPKTHSGRPGCVQTVVEQWAKPRGVEGFDMR</sequence>
<dbReference type="OrthoDB" id="3182027at2"/>
<reference evidence="8 9" key="1">
    <citation type="submission" date="2014-08" db="EMBL/GenBank/DDBJ databases">
        <title>Complete genome sequence of Corynebacterium aquilae S-613T(T) (=DSM 44791(T)), isolated from the choana of a healthy golden eagle.</title>
        <authorList>
            <person name="Ruckert C."/>
            <person name="Albersmeier A."/>
            <person name="Winkler A."/>
            <person name="Kalinowski J."/>
        </authorList>
    </citation>
    <scope>NUCLEOTIDE SEQUENCE [LARGE SCALE GENOMIC DNA]</scope>
    <source>
        <strain evidence="8 9">S-613</strain>
    </source>
</reference>
<dbReference type="RefSeq" id="WP_075726692.1">
    <property type="nucleotide sequence ID" value="NZ_CP009245.1"/>
</dbReference>
<dbReference type="GO" id="GO:0003998">
    <property type="term" value="F:acylphosphatase activity"/>
    <property type="evidence" value="ECO:0007669"/>
    <property type="project" value="UniProtKB-EC"/>
</dbReference>
<dbReference type="Proteomes" id="UP000185478">
    <property type="component" value="Chromosome"/>
</dbReference>
<dbReference type="Gene3D" id="3.30.70.100">
    <property type="match status" value="1"/>
</dbReference>
<dbReference type="PROSITE" id="PS00150">
    <property type="entry name" value="ACYLPHOSPHATASE_1"/>
    <property type="match status" value="1"/>
</dbReference>
<evidence type="ECO:0000256" key="4">
    <source>
        <dbReference type="ARBA" id="ARBA00047645"/>
    </source>
</evidence>
<organism evidence="8 9">
    <name type="scientific">Corynebacterium aquilae DSM 44791</name>
    <dbReference type="NCBI Taxonomy" id="1431546"/>
    <lineage>
        <taxon>Bacteria</taxon>
        <taxon>Bacillati</taxon>
        <taxon>Actinomycetota</taxon>
        <taxon>Actinomycetes</taxon>
        <taxon>Mycobacteriales</taxon>
        <taxon>Corynebacteriaceae</taxon>
        <taxon>Corynebacterium</taxon>
    </lineage>
</organism>
<evidence type="ECO:0000256" key="2">
    <source>
        <dbReference type="ARBA" id="ARBA00012150"/>
    </source>
</evidence>
<evidence type="ECO:0000256" key="5">
    <source>
        <dbReference type="PROSITE-ProRule" id="PRU00520"/>
    </source>
</evidence>
<name>A0A1L7CGN7_9CORY</name>
<dbReference type="SUPFAM" id="SSF54975">
    <property type="entry name" value="Acylphosphatase/BLUF domain-like"/>
    <property type="match status" value="1"/>
</dbReference>